<dbReference type="GO" id="GO:0016020">
    <property type="term" value="C:membrane"/>
    <property type="evidence" value="ECO:0007669"/>
    <property type="project" value="TreeGrafter"/>
</dbReference>
<dbReference type="InterPro" id="IPR027417">
    <property type="entry name" value="P-loop_NTPase"/>
</dbReference>
<dbReference type="EMBL" id="HG792016">
    <property type="protein sequence ID" value="CDM31968.1"/>
    <property type="molecule type" value="Genomic_DNA"/>
</dbReference>
<accession>W6Q5K9</accession>
<dbReference type="GO" id="GO:0003924">
    <property type="term" value="F:GTPase activity"/>
    <property type="evidence" value="ECO:0007669"/>
    <property type="project" value="InterPro"/>
</dbReference>
<feature type="domain" description="Dynamin GTPase" evidence="1">
    <location>
        <begin position="18"/>
        <end position="224"/>
    </location>
</feature>
<name>W6Q5K9_PENRF</name>
<dbReference type="PANTHER" id="PTHR11566">
    <property type="entry name" value="DYNAMIN"/>
    <property type="match status" value="1"/>
</dbReference>
<dbReference type="GO" id="GO:0000266">
    <property type="term" value="P:mitochondrial fission"/>
    <property type="evidence" value="ECO:0007669"/>
    <property type="project" value="TreeGrafter"/>
</dbReference>
<dbReference type="PRINTS" id="PR00195">
    <property type="entry name" value="DYNAMIN"/>
</dbReference>
<gene>
    <name evidence="2" type="ORF">PROQFM164_S02g002119</name>
</gene>
<dbReference type="AlphaFoldDB" id="W6Q5K9"/>
<dbReference type="GO" id="GO:0008017">
    <property type="term" value="F:microtubule binding"/>
    <property type="evidence" value="ECO:0007669"/>
    <property type="project" value="TreeGrafter"/>
</dbReference>
<dbReference type="InterPro" id="IPR022812">
    <property type="entry name" value="Dynamin"/>
</dbReference>
<dbReference type="STRING" id="1365484.W6Q5K9"/>
<dbReference type="GO" id="GO:0005739">
    <property type="term" value="C:mitochondrion"/>
    <property type="evidence" value="ECO:0007669"/>
    <property type="project" value="TreeGrafter"/>
</dbReference>
<dbReference type="GO" id="GO:0016559">
    <property type="term" value="P:peroxisome fission"/>
    <property type="evidence" value="ECO:0007669"/>
    <property type="project" value="TreeGrafter"/>
</dbReference>
<dbReference type="OrthoDB" id="415706at2759"/>
<keyword evidence="3" id="KW-1185">Reference proteome</keyword>
<dbReference type="InterPro" id="IPR045063">
    <property type="entry name" value="Dynamin_N"/>
</dbReference>
<proteinExistence type="predicted"/>
<dbReference type="GO" id="GO:0005874">
    <property type="term" value="C:microtubule"/>
    <property type="evidence" value="ECO:0007669"/>
    <property type="project" value="TreeGrafter"/>
</dbReference>
<sequence>MSMPAKPDEAPPQSYTEEGSILDIVDELRTVSVSKYVHLPQMIICGSKSNAKRSVIESISGHRPGPTRISEGDLWHLESFDPPVHDNTEQSVALIEQATQLVKFSLEDGFSDDVMRVEVSGPDKPDLTLIDMPRLFFADGIDNGGREKTPGRRTIENYVLNQRCIILPVVSAKIDICPQKLIDFADKYDPNRGRILGIITHLDTLEEPEKEALWLNAIKDRHPKCHWGCTWEEKEKEFFDRGDWKTLTRQFVGAGNLRRRLSSLLVDHVRSSLPDLVQGFQTEFLNQQ</sequence>
<dbReference type="Proteomes" id="UP000030686">
    <property type="component" value="Unassembled WGS sequence"/>
</dbReference>
<dbReference type="GO" id="GO:0006897">
    <property type="term" value="P:endocytosis"/>
    <property type="evidence" value="ECO:0007669"/>
    <property type="project" value="TreeGrafter"/>
</dbReference>
<dbReference type="Gene3D" id="3.40.50.300">
    <property type="entry name" value="P-loop containing nucleotide triphosphate hydrolases"/>
    <property type="match status" value="1"/>
</dbReference>
<dbReference type="GO" id="GO:0048312">
    <property type="term" value="P:intracellular distribution of mitochondria"/>
    <property type="evidence" value="ECO:0007669"/>
    <property type="project" value="TreeGrafter"/>
</dbReference>
<protein>
    <submittedName>
        <fullName evidence="2">Dynamin, GTPase domain</fullName>
    </submittedName>
</protein>
<reference evidence="2" key="1">
    <citation type="journal article" date="2014" name="Nat. Commun.">
        <title>Multiple recent horizontal transfers of a large genomic region in cheese making fungi.</title>
        <authorList>
            <person name="Cheeseman K."/>
            <person name="Ropars J."/>
            <person name="Renault P."/>
            <person name="Dupont J."/>
            <person name="Gouzy J."/>
            <person name="Branca A."/>
            <person name="Abraham A.L."/>
            <person name="Ceppi M."/>
            <person name="Conseiller E."/>
            <person name="Debuchy R."/>
            <person name="Malagnac F."/>
            <person name="Goarin A."/>
            <person name="Silar P."/>
            <person name="Lacoste S."/>
            <person name="Sallet E."/>
            <person name="Bensimon A."/>
            <person name="Giraud T."/>
            <person name="Brygoo Y."/>
        </authorList>
    </citation>
    <scope>NUCLEOTIDE SEQUENCE [LARGE SCALE GENOMIC DNA]</scope>
    <source>
        <strain evidence="2">FM164</strain>
    </source>
</reference>
<evidence type="ECO:0000313" key="3">
    <source>
        <dbReference type="Proteomes" id="UP000030686"/>
    </source>
</evidence>
<dbReference type="InterPro" id="IPR001401">
    <property type="entry name" value="Dynamin_GTPase"/>
</dbReference>
<evidence type="ECO:0000259" key="1">
    <source>
        <dbReference type="SMART" id="SM00053"/>
    </source>
</evidence>
<organism evidence="2 3">
    <name type="scientific">Penicillium roqueforti (strain FM164)</name>
    <dbReference type="NCBI Taxonomy" id="1365484"/>
    <lineage>
        <taxon>Eukaryota</taxon>
        <taxon>Fungi</taxon>
        <taxon>Dikarya</taxon>
        <taxon>Ascomycota</taxon>
        <taxon>Pezizomycotina</taxon>
        <taxon>Eurotiomycetes</taxon>
        <taxon>Eurotiomycetidae</taxon>
        <taxon>Eurotiales</taxon>
        <taxon>Aspergillaceae</taxon>
        <taxon>Penicillium</taxon>
    </lineage>
</organism>
<evidence type="ECO:0000313" key="2">
    <source>
        <dbReference type="EMBL" id="CDM31968.1"/>
    </source>
</evidence>
<dbReference type="SUPFAM" id="SSF52540">
    <property type="entry name" value="P-loop containing nucleoside triphosphate hydrolases"/>
    <property type="match status" value="1"/>
</dbReference>
<dbReference type="SMART" id="SM00053">
    <property type="entry name" value="DYNc"/>
    <property type="match status" value="1"/>
</dbReference>
<dbReference type="PANTHER" id="PTHR11566:SF149">
    <property type="entry name" value="GTPASE, PUTATIVE (AFU_ORTHOLOGUE AFUA_6G11890)-RELATED"/>
    <property type="match status" value="1"/>
</dbReference>
<dbReference type="Pfam" id="PF00350">
    <property type="entry name" value="Dynamin_N"/>
    <property type="match status" value="1"/>
</dbReference>
<dbReference type="GO" id="GO:0005525">
    <property type="term" value="F:GTP binding"/>
    <property type="evidence" value="ECO:0007669"/>
    <property type="project" value="InterPro"/>
</dbReference>